<dbReference type="InterPro" id="IPR012337">
    <property type="entry name" value="RNaseH-like_sf"/>
</dbReference>
<organism evidence="6">
    <name type="scientific">Amphimedon queenslandica</name>
    <name type="common">Sponge</name>
    <dbReference type="NCBI Taxonomy" id="400682"/>
    <lineage>
        <taxon>Eukaryota</taxon>
        <taxon>Metazoa</taxon>
        <taxon>Porifera</taxon>
        <taxon>Demospongiae</taxon>
        <taxon>Heteroscleromorpha</taxon>
        <taxon>Haplosclerida</taxon>
        <taxon>Niphatidae</taxon>
        <taxon>Amphimedon</taxon>
    </lineage>
</organism>
<dbReference type="SUPFAM" id="SSF53098">
    <property type="entry name" value="Ribonuclease H-like"/>
    <property type="match status" value="1"/>
</dbReference>
<keyword evidence="5" id="KW-0539">Nucleus</keyword>
<dbReference type="AlphaFoldDB" id="A0A1X7TE65"/>
<keyword evidence="4" id="KW-0862">Zinc</keyword>
<evidence type="ECO:0000256" key="4">
    <source>
        <dbReference type="ARBA" id="ARBA00022833"/>
    </source>
</evidence>
<dbReference type="GO" id="GO:0008270">
    <property type="term" value="F:zinc ion binding"/>
    <property type="evidence" value="ECO:0007669"/>
    <property type="project" value="UniProtKB-KW"/>
</dbReference>
<protein>
    <recommendedName>
        <fullName evidence="7">DUF4371 domain-containing protein</fullName>
    </recommendedName>
</protein>
<sequence>MSFMGCTVHFIHEQQVRSHMLFFVEFPPPHTAQNIKARFEDELDNLGLTCFTIITDNAANMRCAFEMKNQEVESRNVADTNLDDIDDNELDLLTLWTPCEVKVEGWLGCAAHQLQLVVLDGYQEIKSYRRVQAIFAKANTIAALSCRSSHFSYSLSKKIPKPCDTRWNSHFHLHEHLIKQCDDINKALQKPTVNRNDLVISLTHKEILSLIVDIMQYFSEATNILQAEETPTSSHVITVVDSLENALMQSRSEIASINALCQRLLTSLCRRFGYLLDSPIHKAATAIDPRVKLSFTDHHKEGKVFIFFSHNVKESIKVSYIYPHVAHNR</sequence>
<evidence type="ECO:0000256" key="2">
    <source>
        <dbReference type="ARBA" id="ARBA00022723"/>
    </source>
</evidence>
<dbReference type="EnsemblMetazoa" id="Aqu2.1.12912_001">
    <property type="protein sequence ID" value="Aqu2.1.12912_001"/>
    <property type="gene ID" value="Aqu2.1.12912"/>
</dbReference>
<evidence type="ECO:0000256" key="3">
    <source>
        <dbReference type="ARBA" id="ARBA00022771"/>
    </source>
</evidence>
<dbReference type="InParanoid" id="A0A1X7TE65"/>
<comment type="subcellular location">
    <subcellularLocation>
        <location evidence="1">Nucleus</location>
    </subcellularLocation>
</comment>
<proteinExistence type="predicted"/>
<dbReference type="PANTHER" id="PTHR46481">
    <property type="entry name" value="ZINC FINGER BED DOMAIN-CONTAINING PROTEIN 4"/>
    <property type="match status" value="1"/>
</dbReference>
<evidence type="ECO:0008006" key="7">
    <source>
        <dbReference type="Google" id="ProtNLM"/>
    </source>
</evidence>
<reference evidence="6" key="1">
    <citation type="submission" date="2017-05" db="UniProtKB">
        <authorList>
            <consortium name="EnsemblMetazoa"/>
        </authorList>
    </citation>
    <scope>IDENTIFICATION</scope>
</reference>
<name>A0A1X7TE65_AMPQE</name>
<dbReference type="InterPro" id="IPR052035">
    <property type="entry name" value="ZnF_BED_domain_contain"/>
</dbReference>
<keyword evidence="3" id="KW-0863">Zinc-finger</keyword>
<dbReference type="GO" id="GO:0005634">
    <property type="term" value="C:nucleus"/>
    <property type="evidence" value="ECO:0007669"/>
    <property type="project" value="UniProtKB-SubCell"/>
</dbReference>
<dbReference type="PANTHER" id="PTHR46481:SF10">
    <property type="entry name" value="ZINC FINGER BED DOMAIN-CONTAINING PROTEIN 39"/>
    <property type="match status" value="1"/>
</dbReference>
<keyword evidence="2" id="KW-0479">Metal-binding</keyword>
<evidence type="ECO:0000256" key="5">
    <source>
        <dbReference type="ARBA" id="ARBA00023242"/>
    </source>
</evidence>
<dbReference type="OrthoDB" id="10057873at2759"/>
<accession>A0A1X7TE65</accession>
<evidence type="ECO:0000256" key="1">
    <source>
        <dbReference type="ARBA" id="ARBA00004123"/>
    </source>
</evidence>
<evidence type="ECO:0000313" key="6">
    <source>
        <dbReference type="EnsemblMetazoa" id="Aqu2.1.12912_001"/>
    </source>
</evidence>